<dbReference type="Proteomes" id="UP000177306">
    <property type="component" value="Unassembled WGS sequence"/>
</dbReference>
<sequence>MLSLFPELLFLAPFAAFLIRIALAAVFGYSAATRIRSDRTLLKVFGAVDGVIAVMLLAGIYTQLAAIVGALCAVYWLIKSDVSPLPKSTVALALIMCLSLVVMGAGPFAFDLPL</sequence>
<gene>
    <name evidence="2" type="ORF">A3A38_01545</name>
</gene>
<feature type="transmembrane region" description="Helical" evidence="1">
    <location>
        <begin position="48"/>
        <end position="78"/>
    </location>
</feature>
<reference evidence="2 3" key="1">
    <citation type="journal article" date="2016" name="Nat. Commun.">
        <title>Thousands of microbial genomes shed light on interconnected biogeochemical processes in an aquifer system.</title>
        <authorList>
            <person name="Anantharaman K."/>
            <person name="Brown C.T."/>
            <person name="Hug L.A."/>
            <person name="Sharon I."/>
            <person name="Castelle C.J."/>
            <person name="Probst A.J."/>
            <person name="Thomas B.C."/>
            <person name="Singh A."/>
            <person name="Wilkins M.J."/>
            <person name="Karaoz U."/>
            <person name="Brodie E.L."/>
            <person name="Williams K.H."/>
            <person name="Hubbard S.S."/>
            <person name="Banfield J.F."/>
        </authorList>
    </citation>
    <scope>NUCLEOTIDE SEQUENCE [LARGE SCALE GENOMIC DNA]</scope>
</reference>
<dbReference type="EMBL" id="MFLY01000025">
    <property type="protein sequence ID" value="OGG72877.1"/>
    <property type="molecule type" value="Genomic_DNA"/>
</dbReference>
<organism evidence="2 3">
    <name type="scientific">Candidatus Kaiserbacteria bacterium RIFCSPLOWO2_01_FULL_53_17</name>
    <dbReference type="NCBI Taxonomy" id="1798511"/>
    <lineage>
        <taxon>Bacteria</taxon>
        <taxon>Candidatus Kaiseribacteriota</taxon>
    </lineage>
</organism>
<proteinExistence type="predicted"/>
<name>A0A1F6EGY2_9BACT</name>
<evidence type="ECO:0000256" key="1">
    <source>
        <dbReference type="SAM" id="Phobius"/>
    </source>
</evidence>
<accession>A0A1F6EGY2</accession>
<comment type="caution">
    <text evidence="2">The sequence shown here is derived from an EMBL/GenBank/DDBJ whole genome shotgun (WGS) entry which is preliminary data.</text>
</comment>
<feature type="transmembrane region" description="Helical" evidence="1">
    <location>
        <begin position="90"/>
        <end position="110"/>
    </location>
</feature>
<dbReference type="AlphaFoldDB" id="A0A1F6EGY2"/>
<evidence type="ECO:0000313" key="2">
    <source>
        <dbReference type="EMBL" id="OGG72877.1"/>
    </source>
</evidence>
<keyword evidence="1" id="KW-0812">Transmembrane</keyword>
<protein>
    <submittedName>
        <fullName evidence="2">Uncharacterized protein</fullName>
    </submittedName>
</protein>
<evidence type="ECO:0000313" key="3">
    <source>
        <dbReference type="Proteomes" id="UP000177306"/>
    </source>
</evidence>
<keyword evidence="1" id="KW-0472">Membrane</keyword>
<keyword evidence="1" id="KW-1133">Transmembrane helix</keyword>